<proteinExistence type="predicted"/>
<dbReference type="OrthoDB" id="86203at2157"/>
<dbReference type="GeneID" id="13301779"/>
<protein>
    <recommendedName>
        <fullName evidence="3">DUF2240 domain-containing protein</fullName>
    </recommendedName>
</protein>
<accession>A0A5C0XPA5</accession>
<evidence type="ECO:0000313" key="1">
    <source>
        <dbReference type="EMBL" id="QEK78827.1"/>
    </source>
</evidence>
<dbReference type="RefSeq" id="WP_011012314.1">
    <property type="nucleotide sequence ID" value="NC_003413.1"/>
</dbReference>
<organism evidence="1 2">
    <name type="scientific">Pyrococcus furiosus (strain ATCC 43587 / DSM 3638 / JCM 8422 / Vc1)</name>
    <dbReference type="NCBI Taxonomy" id="186497"/>
    <lineage>
        <taxon>Archaea</taxon>
        <taxon>Methanobacteriati</taxon>
        <taxon>Methanobacteriota</taxon>
        <taxon>Thermococci</taxon>
        <taxon>Thermococcales</taxon>
        <taxon>Thermococcaceae</taxon>
        <taxon>Pyrococcus</taxon>
    </lineage>
</organism>
<evidence type="ECO:0008006" key="3">
    <source>
        <dbReference type="Google" id="ProtNLM"/>
    </source>
</evidence>
<evidence type="ECO:0000313" key="2">
    <source>
        <dbReference type="Proteomes" id="UP000324354"/>
    </source>
</evidence>
<sequence length="137" mass="15687">MKDYRPLLQAIKVKGDNVFSSKSELVGILAFNLGILTVGEAKELIEEAIKEGIIEETPEGLIVHEDAITEKESKRDIFGEMVEYLARELELSEIEVLEEIEKMKERYGNLDKKILAYLFGLSKGVNMEKFKEYLEDE</sequence>
<dbReference type="GeneID" id="41712983"/>
<reference evidence="1 2" key="1">
    <citation type="submission" date="2017-08" db="EMBL/GenBank/DDBJ databases">
        <title>Resequencing and Reannotation of the genome of Pyrococcus furiosus type strain DSM3638.</title>
        <authorList>
            <person name="Reichelt R.M."/>
            <person name="Bunk B."/>
        </authorList>
    </citation>
    <scope>NUCLEOTIDE SEQUENCE [LARGE SCALE GENOMIC DNA]</scope>
    <source>
        <strain evidence="1 2">DSM 3638</strain>
    </source>
</reference>
<gene>
    <name evidence="1" type="ORF">PFDSM3638_05885</name>
</gene>
<dbReference type="EMBL" id="CP023154">
    <property type="protein sequence ID" value="QEK78827.1"/>
    <property type="molecule type" value="Genomic_DNA"/>
</dbReference>
<dbReference type="AlphaFoldDB" id="A0A5C0XPA5"/>
<dbReference type="Proteomes" id="UP000324354">
    <property type="component" value="Chromosome"/>
</dbReference>
<name>A0A5C0XPA5_PYRFU</name>